<sequence length="243" mass="27711">MKIFALGDIHLSFSRPVDPGRWDKVKTYKPMDVFGREWQEHYRKIYENWHNLVSSRDAVLMPGDFSWAMRLEEARYDLEFLGLLPGTIVGVAGNHDYWWQGIGRVRAALPPNMRVIQNDHQLIGDVAICGSRGWTCPGGDSFTEADLKIYRRELIRMENSLKSVGPGAGEIIVVTHFMPVNEKHEKNELIELFQHYGVSTVVYGHLHGAAVNLRLPRQAWGIKFYLASADFLNFNPALIKECG</sequence>
<dbReference type="GO" id="GO:0016787">
    <property type="term" value="F:hydrolase activity"/>
    <property type="evidence" value="ECO:0007669"/>
    <property type="project" value="UniProtKB-KW"/>
</dbReference>
<reference evidence="3" key="1">
    <citation type="journal article" date="2008" name="Genome Res.">
        <title>The genome of Pelotomaculum thermopropionicum reveals niche-associated evolution in anaerobic microbiota.</title>
        <authorList>
            <person name="Kosaka T."/>
            <person name="Kato S."/>
            <person name="Shimoyama T."/>
            <person name="Ishii S."/>
            <person name="Abe T."/>
            <person name="Watanabe K."/>
        </authorList>
    </citation>
    <scope>NUCLEOTIDE SEQUENCE [LARGE SCALE GENOMIC DNA]</scope>
    <source>
        <strain evidence="3">DSM 13744 / JCM 10971 / SI</strain>
    </source>
</reference>
<dbReference type="PIRSF" id="PIRSF033094">
    <property type="entry name" value="Pesterase_CT488"/>
    <property type="match status" value="1"/>
</dbReference>
<dbReference type="PANTHER" id="PTHR31302:SF22">
    <property type="entry name" value="PHOSPHOESTERASE"/>
    <property type="match status" value="1"/>
</dbReference>
<dbReference type="AlphaFoldDB" id="A5D0K0"/>
<dbReference type="STRING" id="370438.PTH_2059"/>
<dbReference type="InterPro" id="IPR004843">
    <property type="entry name" value="Calcineurin-like_PHP"/>
</dbReference>
<evidence type="ECO:0000313" key="2">
    <source>
        <dbReference type="EMBL" id="BAF60240.1"/>
    </source>
</evidence>
<organism evidence="2 3">
    <name type="scientific">Pelotomaculum thermopropionicum (strain DSM 13744 / JCM 10971 / SI)</name>
    <dbReference type="NCBI Taxonomy" id="370438"/>
    <lineage>
        <taxon>Bacteria</taxon>
        <taxon>Bacillati</taxon>
        <taxon>Bacillota</taxon>
        <taxon>Clostridia</taxon>
        <taxon>Eubacteriales</taxon>
        <taxon>Desulfotomaculaceae</taxon>
        <taxon>Pelotomaculum</taxon>
    </lineage>
</organism>
<keyword evidence="3" id="KW-1185">Reference proteome</keyword>
<name>A5D0K0_PELTS</name>
<dbReference type="EMBL" id="AP009389">
    <property type="protein sequence ID" value="BAF60240.1"/>
    <property type="molecule type" value="Genomic_DNA"/>
</dbReference>
<dbReference type="InterPro" id="IPR014578">
    <property type="entry name" value="Pesterase_CT488"/>
</dbReference>
<dbReference type="Pfam" id="PF00149">
    <property type="entry name" value="Metallophos"/>
    <property type="match status" value="1"/>
</dbReference>
<accession>A5D0K0</accession>
<dbReference type="InterPro" id="IPR051158">
    <property type="entry name" value="Metallophosphoesterase_sf"/>
</dbReference>
<gene>
    <name evidence="2" type="ordered locus">PTH_2059</name>
</gene>
<feature type="domain" description="Calcineurin-like phosphoesterase" evidence="1">
    <location>
        <begin position="1"/>
        <end position="208"/>
    </location>
</feature>
<evidence type="ECO:0000313" key="3">
    <source>
        <dbReference type="Proteomes" id="UP000006556"/>
    </source>
</evidence>
<dbReference type="Proteomes" id="UP000006556">
    <property type="component" value="Chromosome"/>
</dbReference>
<dbReference type="InterPro" id="IPR029052">
    <property type="entry name" value="Metallo-depent_PP-like"/>
</dbReference>
<protein>
    <submittedName>
        <fullName evidence="2">Predicted phosphohydrolase</fullName>
    </submittedName>
</protein>
<dbReference type="eggNOG" id="COG1768">
    <property type="taxonomic scope" value="Bacteria"/>
</dbReference>
<dbReference type="PANTHER" id="PTHR31302">
    <property type="entry name" value="TRANSMEMBRANE PROTEIN WITH METALLOPHOSPHOESTERASE DOMAIN-RELATED"/>
    <property type="match status" value="1"/>
</dbReference>
<dbReference type="SUPFAM" id="SSF56300">
    <property type="entry name" value="Metallo-dependent phosphatases"/>
    <property type="match status" value="1"/>
</dbReference>
<dbReference type="KEGG" id="pth:PTH_2059"/>
<keyword evidence="2" id="KW-0378">Hydrolase</keyword>
<dbReference type="HOGENOM" id="CLU_1183887_0_0_9"/>
<proteinExistence type="predicted"/>
<dbReference type="Gene3D" id="3.60.21.10">
    <property type="match status" value="1"/>
</dbReference>
<evidence type="ECO:0000259" key="1">
    <source>
        <dbReference type="Pfam" id="PF00149"/>
    </source>
</evidence>